<dbReference type="InterPro" id="IPR000008">
    <property type="entry name" value="C2_dom"/>
</dbReference>
<feature type="domain" description="C2" evidence="1">
    <location>
        <begin position="25"/>
        <end position="61"/>
    </location>
</feature>
<name>A0A673TSC7_SURSU</name>
<dbReference type="PANTHER" id="PTHR20837">
    <property type="entry name" value="CENTROSOMAL PROTEIN-RELATED"/>
    <property type="match status" value="1"/>
</dbReference>
<dbReference type="InterPro" id="IPR052434">
    <property type="entry name" value="Tectonic-like_complex_comp"/>
</dbReference>
<dbReference type="InterPro" id="IPR035892">
    <property type="entry name" value="C2_domain_sf"/>
</dbReference>
<dbReference type="Ensembl" id="ENSSSUT00005013669.1">
    <property type="protein sequence ID" value="ENSSSUP00005011936.1"/>
    <property type="gene ID" value="ENSSSUG00005007691.1"/>
</dbReference>
<evidence type="ECO:0000259" key="1">
    <source>
        <dbReference type="Pfam" id="PF00168"/>
    </source>
</evidence>
<dbReference type="GO" id="GO:1905515">
    <property type="term" value="P:non-motile cilium assembly"/>
    <property type="evidence" value="ECO:0007669"/>
    <property type="project" value="TreeGrafter"/>
</dbReference>
<keyword evidence="3" id="KW-1185">Reference proteome</keyword>
<sequence length="78" mass="9000">FPSLLPFTNFIKYFNNLVSVYYVFQGTVHPFVEVSFQHTVYRTSTASGSHPCWNEEIKVDFISPGHDYSFSSLSKIKD</sequence>
<reference evidence="2" key="3">
    <citation type="submission" date="2025-09" db="UniProtKB">
        <authorList>
            <consortium name="Ensembl"/>
        </authorList>
    </citation>
    <scope>IDENTIFICATION</scope>
</reference>
<dbReference type="GO" id="GO:1904491">
    <property type="term" value="P:protein localization to ciliary transition zone"/>
    <property type="evidence" value="ECO:0007669"/>
    <property type="project" value="TreeGrafter"/>
</dbReference>
<dbReference type="GO" id="GO:0035869">
    <property type="term" value="C:ciliary transition zone"/>
    <property type="evidence" value="ECO:0007669"/>
    <property type="project" value="TreeGrafter"/>
</dbReference>
<dbReference type="Proteomes" id="UP000472268">
    <property type="component" value="Chromosome 2"/>
</dbReference>
<dbReference type="SUPFAM" id="SSF49562">
    <property type="entry name" value="C2 domain (Calcium/lipid-binding domain, CaLB)"/>
    <property type="match status" value="1"/>
</dbReference>
<dbReference type="Pfam" id="PF00168">
    <property type="entry name" value="C2"/>
    <property type="match status" value="1"/>
</dbReference>
<evidence type="ECO:0000313" key="2">
    <source>
        <dbReference type="Ensembl" id="ENSSSUP00005011936.1"/>
    </source>
</evidence>
<evidence type="ECO:0000313" key="3">
    <source>
        <dbReference type="Proteomes" id="UP000472268"/>
    </source>
</evidence>
<reference evidence="2 3" key="1">
    <citation type="submission" date="2019-05" db="EMBL/GenBank/DDBJ databases">
        <title>A Chromosome-scale Meerkat (S. suricatta) Genome Assembly.</title>
        <authorList>
            <person name="Dudchenko O."/>
            <person name="Lieberman Aiden E."/>
            <person name="Tung J."/>
            <person name="Barreiro L.B."/>
            <person name="Clutton-Brock T.H."/>
        </authorList>
    </citation>
    <scope>NUCLEOTIDE SEQUENCE [LARGE SCALE GENOMIC DNA]</scope>
</reference>
<dbReference type="AlphaFoldDB" id="A0A673TSC7"/>
<dbReference type="PANTHER" id="PTHR20837:SF2">
    <property type="entry name" value="PROTEIN CC2D2B"/>
    <property type="match status" value="1"/>
</dbReference>
<reference evidence="2" key="2">
    <citation type="submission" date="2025-08" db="UniProtKB">
        <authorList>
            <consortium name="Ensembl"/>
        </authorList>
    </citation>
    <scope>IDENTIFICATION</scope>
</reference>
<protein>
    <recommendedName>
        <fullName evidence="1">C2 domain-containing protein</fullName>
    </recommendedName>
</protein>
<organism evidence="2 3">
    <name type="scientific">Suricata suricatta</name>
    <name type="common">Meerkat</name>
    <dbReference type="NCBI Taxonomy" id="37032"/>
    <lineage>
        <taxon>Eukaryota</taxon>
        <taxon>Metazoa</taxon>
        <taxon>Chordata</taxon>
        <taxon>Craniata</taxon>
        <taxon>Vertebrata</taxon>
        <taxon>Euteleostomi</taxon>
        <taxon>Mammalia</taxon>
        <taxon>Eutheria</taxon>
        <taxon>Laurasiatheria</taxon>
        <taxon>Carnivora</taxon>
        <taxon>Feliformia</taxon>
        <taxon>Herpestidae</taxon>
        <taxon>Suricata</taxon>
    </lineage>
</organism>
<dbReference type="Gene3D" id="2.60.40.150">
    <property type="entry name" value="C2 domain"/>
    <property type="match status" value="1"/>
</dbReference>
<accession>A0A673TSC7</accession>
<proteinExistence type="predicted"/>